<dbReference type="PROSITE" id="PS00108">
    <property type="entry name" value="PROTEIN_KINASE_ST"/>
    <property type="match status" value="1"/>
</dbReference>
<feature type="transmembrane region" description="Helical" evidence="4">
    <location>
        <begin position="517"/>
        <end position="538"/>
    </location>
</feature>
<sequence>MRALSATLTSAILLNFPTTVSADSYLLGGSDPVCWRTRQGGSYEKVELDPCPTGTHIVFDNGKPTGLADGDPVTVSYTLSVDTAVLPDHTGTSDSQTVILNGGNHIPHTNIHSCLATSGACTPFVANQPDLSTHSSALKSDFDSTTGSLTETFSSTFFLDAAGYTMIAHGRFYTVDSNGIEYKWDVANGYSGINVADDDYMTDSYLMGGTKPICWRTKYIDGSQDGDRKEMSCPEGTTITIDTEKPVDLKDGEEVNMEYTLVVKPEKLTPTMSSTVLVLNGGHHIPHANIHSCVTGTDEGPCTPFISNTPGLATHSSALKSNFTEDGVLVTESFSSLVSLTSDSYTMIAHGRWYVGDSSSTTYKWDIANGYSGVAVSNVIVADGKAQNLQKILFIIIPIFVIIAIVCLLKIRTQNKKVEFLKEEVKKRQWTPEEMMLIKQVMENRNKETDTELQSVLLNASEIILTEKIGRGAFGEVHRGTHRGTAVAVKTLLEVDSTSVERFRAEILLMKDLKHPYIVLLIGAAWSSELIGMVMEYMNKGAMSNSLQSQDTAPLSWKDVKLNWAKHVIAGLKYLHNSKFYDESKKMMQECIIHRDLKPDNILIADNMSAKLSDFGESRAVMNDAQQTMTAVGTTFYVAPEIMLGEKYGSSADIFSYAVTIAAMSYIKAKGDKLLNLFSTAWEQSDLNKGGFPTQHAVTDAVISKDLRPKLSDDLPQSLKDLVNDCWKREPHARPSVDEIIKRLDGQISADIDAGNV</sequence>
<keyword evidence="4" id="KW-1133">Transmembrane helix</keyword>
<dbReference type="GO" id="GO:0004674">
    <property type="term" value="F:protein serine/threonine kinase activity"/>
    <property type="evidence" value="ECO:0007669"/>
    <property type="project" value="TreeGrafter"/>
</dbReference>
<dbReference type="Proteomes" id="UP001165122">
    <property type="component" value="Unassembled WGS sequence"/>
</dbReference>
<dbReference type="Pfam" id="PF00069">
    <property type="entry name" value="Pkinase"/>
    <property type="match status" value="1"/>
</dbReference>
<dbReference type="InterPro" id="IPR008271">
    <property type="entry name" value="Ser/Thr_kinase_AS"/>
</dbReference>
<dbReference type="InterPro" id="IPR051681">
    <property type="entry name" value="Ser/Thr_Kinases-Pseudokinases"/>
</dbReference>
<keyword evidence="4" id="KW-0812">Transmembrane</keyword>
<evidence type="ECO:0000256" key="2">
    <source>
        <dbReference type="ARBA" id="ARBA00022840"/>
    </source>
</evidence>
<evidence type="ECO:0000313" key="7">
    <source>
        <dbReference type="EMBL" id="GMH63608.1"/>
    </source>
</evidence>
<dbReference type="InterPro" id="IPR000719">
    <property type="entry name" value="Prot_kinase_dom"/>
</dbReference>
<keyword evidence="4" id="KW-0472">Membrane</keyword>
<dbReference type="GO" id="GO:0005524">
    <property type="term" value="F:ATP binding"/>
    <property type="evidence" value="ECO:0007669"/>
    <property type="project" value="UniProtKB-UniRule"/>
</dbReference>
<dbReference type="AlphaFoldDB" id="A0A9W7A6L1"/>
<dbReference type="SMART" id="SM00220">
    <property type="entry name" value="S_TKc"/>
    <property type="match status" value="1"/>
</dbReference>
<keyword evidence="5" id="KW-0732">Signal</keyword>
<feature type="transmembrane region" description="Helical" evidence="4">
    <location>
        <begin position="392"/>
        <end position="411"/>
    </location>
</feature>
<dbReference type="InterPro" id="IPR011009">
    <property type="entry name" value="Kinase-like_dom_sf"/>
</dbReference>
<feature type="chain" id="PRO_5040819344" description="Protein kinase domain-containing protein" evidence="5">
    <location>
        <begin position="23"/>
        <end position="757"/>
    </location>
</feature>
<keyword evidence="1 3" id="KW-0547">Nucleotide-binding</keyword>
<evidence type="ECO:0000256" key="3">
    <source>
        <dbReference type="PROSITE-ProRule" id="PRU10141"/>
    </source>
</evidence>
<name>A0A9W7A6L1_9STRA</name>
<accession>A0A9W7A6L1</accession>
<gene>
    <name evidence="7" type="ORF">TrLO_g4299</name>
</gene>
<evidence type="ECO:0000256" key="1">
    <source>
        <dbReference type="ARBA" id="ARBA00022741"/>
    </source>
</evidence>
<feature type="domain" description="Protein kinase" evidence="6">
    <location>
        <begin position="463"/>
        <end position="748"/>
    </location>
</feature>
<organism evidence="7 8">
    <name type="scientific">Triparma laevis f. longispina</name>
    <dbReference type="NCBI Taxonomy" id="1714387"/>
    <lineage>
        <taxon>Eukaryota</taxon>
        <taxon>Sar</taxon>
        <taxon>Stramenopiles</taxon>
        <taxon>Ochrophyta</taxon>
        <taxon>Bolidophyceae</taxon>
        <taxon>Parmales</taxon>
        <taxon>Triparmaceae</taxon>
        <taxon>Triparma</taxon>
    </lineage>
</organism>
<keyword evidence="8" id="KW-1185">Reference proteome</keyword>
<comment type="caution">
    <text evidence="7">The sequence shown here is derived from an EMBL/GenBank/DDBJ whole genome shotgun (WGS) entry which is preliminary data.</text>
</comment>
<dbReference type="Gene3D" id="3.30.200.20">
    <property type="entry name" value="Phosphorylase Kinase, domain 1"/>
    <property type="match status" value="1"/>
</dbReference>
<dbReference type="Gene3D" id="1.10.510.10">
    <property type="entry name" value="Transferase(Phosphotransferase) domain 1"/>
    <property type="match status" value="1"/>
</dbReference>
<feature type="signal peptide" evidence="5">
    <location>
        <begin position="1"/>
        <end position="22"/>
    </location>
</feature>
<dbReference type="PROSITE" id="PS50011">
    <property type="entry name" value="PROTEIN_KINASE_DOM"/>
    <property type="match status" value="1"/>
</dbReference>
<protein>
    <recommendedName>
        <fullName evidence="6">Protein kinase domain-containing protein</fullName>
    </recommendedName>
</protein>
<dbReference type="InterPro" id="IPR017441">
    <property type="entry name" value="Protein_kinase_ATP_BS"/>
</dbReference>
<dbReference type="OrthoDB" id="193416at2759"/>
<dbReference type="EMBL" id="BRXW01000533">
    <property type="protein sequence ID" value="GMH63608.1"/>
    <property type="molecule type" value="Genomic_DNA"/>
</dbReference>
<reference evidence="8" key="1">
    <citation type="journal article" date="2023" name="Commun. Biol.">
        <title>Genome analysis of Parmales, the sister group of diatoms, reveals the evolutionary specialization of diatoms from phago-mixotrophs to photoautotrophs.</title>
        <authorList>
            <person name="Ban H."/>
            <person name="Sato S."/>
            <person name="Yoshikawa S."/>
            <person name="Yamada K."/>
            <person name="Nakamura Y."/>
            <person name="Ichinomiya M."/>
            <person name="Sato N."/>
            <person name="Blanc-Mathieu R."/>
            <person name="Endo H."/>
            <person name="Kuwata A."/>
            <person name="Ogata H."/>
        </authorList>
    </citation>
    <scope>NUCLEOTIDE SEQUENCE [LARGE SCALE GENOMIC DNA]</scope>
    <source>
        <strain evidence="8">NIES 3700</strain>
    </source>
</reference>
<evidence type="ECO:0000256" key="4">
    <source>
        <dbReference type="SAM" id="Phobius"/>
    </source>
</evidence>
<evidence type="ECO:0000259" key="6">
    <source>
        <dbReference type="PROSITE" id="PS50011"/>
    </source>
</evidence>
<feature type="binding site" evidence="3">
    <location>
        <position position="490"/>
    </location>
    <ligand>
        <name>ATP</name>
        <dbReference type="ChEBI" id="CHEBI:30616"/>
    </ligand>
</feature>
<dbReference type="SUPFAM" id="SSF56112">
    <property type="entry name" value="Protein kinase-like (PK-like)"/>
    <property type="match status" value="1"/>
</dbReference>
<keyword evidence="2 3" id="KW-0067">ATP-binding</keyword>
<evidence type="ECO:0000313" key="8">
    <source>
        <dbReference type="Proteomes" id="UP001165122"/>
    </source>
</evidence>
<dbReference type="PROSITE" id="PS00107">
    <property type="entry name" value="PROTEIN_KINASE_ATP"/>
    <property type="match status" value="1"/>
</dbReference>
<dbReference type="PANTHER" id="PTHR44329">
    <property type="entry name" value="SERINE/THREONINE-PROTEIN KINASE TNNI3K-RELATED"/>
    <property type="match status" value="1"/>
</dbReference>
<proteinExistence type="predicted"/>
<evidence type="ECO:0000256" key="5">
    <source>
        <dbReference type="SAM" id="SignalP"/>
    </source>
</evidence>